<reference evidence="4 5" key="1">
    <citation type="submission" date="2022-05" db="EMBL/GenBank/DDBJ databases">
        <authorList>
            <consortium name="Genoscope - CEA"/>
            <person name="William W."/>
        </authorList>
    </citation>
    <scope>NUCLEOTIDE SEQUENCE [LARGE SCALE GENOMIC DNA]</scope>
</reference>
<keyword evidence="1" id="KW-1015">Disulfide bond</keyword>
<evidence type="ECO:0000313" key="5">
    <source>
        <dbReference type="Proteomes" id="UP001159428"/>
    </source>
</evidence>
<comment type="caution">
    <text evidence="1">Lacks conserved residue(s) required for the propagation of feature annotation.</text>
</comment>
<dbReference type="AlphaFoldDB" id="A0AAU9VUK9"/>
<feature type="disulfide bond" evidence="1">
    <location>
        <begin position="944"/>
        <end position="953"/>
    </location>
</feature>
<feature type="domain" description="Fibrinogen C-terminal" evidence="3">
    <location>
        <begin position="309"/>
        <end position="365"/>
    </location>
</feature>
<evidence type="ECO:0000313" key="4">
    <source>
        <dbReference type="EMBL" id="CAH3037491.1"/>
    </source>
</evidence>
<feature type="disulfide bond" evidence="1">
    <location>
        <begin position="627"/>
        <end position="636"/>
    </location>
</feature>
<feature type="disulfide bond" evidence="1">
    <location>
        <begin position="925"/>
        <end position="942"/>
    </location>
</feature>
<feature type="domain" description="EGF-like" evidence="2">
    <location>
        <begin position="599"/>
        <end position="637"/>
    </location>
</feature>
<evidence type="ECO:0000256" key="1">
    <source>
        <dbReference type="PROSITE-ProRule" id="PRU00076"/>
    </source>
</evidence>
<protein>
    <submittedName>
        <fullName evidence="4">Uncharacterized protein</fullName>
    </submittedName>
</protein>
<dbReference type="SMART" id="SM00181">
    <property type="entry name" value="EGF"/>
    <property type="match status" value="3"/>
</dbReference>
<evidence type="ECO:0000259" key="3">
    <source>
        <dbReference type="PROSITE" id="PS51406"/>
    </source>
</evidence>
<dbReference type="PROSITE" id="PS01186">
    <property type="entry name" value="EGF_2"/>
    <property type="match status" value="2"/>
</dbReference>
<accession>A0AAU9VUK9</accession>
<feature type="domain" description="EGF-like" evidence="2">
    <location>
        <begin position="274"/>
        <end position="312"/>
    </location>
</feature>
<sequence length="1163" mass="129221">MSDKDGVGVTVISHDSENRTLVDGCEHPGCYSRDIHYTGATFSQLASLTAVSLFCEQFIKYECQGSLFHDGQNQTRNWWVSRDSMDMAYWGGAAPESDKCACGMKGTCAKRGDRCNCDKNDHKWREDSGLLNDKTNLPVKQLRFGDVGVHNGFDEVGYHTLGKFKLVIMGFDQIFALTMVIIKFLLGSTTGDECRIIIFEEPLPNKAINGHVIRSEEVANEGDCRMMCYMEPNCVSVNLRPLHVGKYKCELNNATVDESKLTFLEEMGAYYLAIENPCSSSPCLNNGTCQVGFTSKGFRCVCVHGFVGENCGVLPKSCSHLKKLHREAKSGLYLIDPDSEGELLPYKVMCDMTDKNGVGVTVISHNSENRTLVKGCENAGCYSRNINYTGASLFQLKNLTAVSLHCEQFVKYECYHSRMWRYAWWVSRDSMKMTYWGNATPRGNGLTCTCGVNKTCTKAWYHCNCDANDLQWREDSGFLSDKTDLPVKQLRFGDTGQNNEHGYHTLGKLKSYSLTGDEYGVIVFEEPIPNKAIRDHVVSGEEVPYEGDCRMLCYLEPNCVSINVRPSNEGKYKCELNNATAEENQLIFLQEKDSYYLAIENPCANNPCLNNGICQVGFTTKGYRCVCVPGSAGANCAVLSKSCSDLKRLDPKAISGNFLIDPDGEGGLTPYHVICDMSDKDGVGVTVISHDSENRTLVDGCEHPGCYSRDIHYTGATFSQLASLTTVSLFCEQFIKYECQGSLFHDWQNQTRNWWVSRDSMDMAYWGGAAPDSDKCACGMKGTCAKRGDRCNCDKNDHKWREDSGLLNEKTHLPVKQLRINGVIKFLLGSTTGDECRIIIFEEPLPNKAINGHVIRSEEVANEGDCRMMCYMEPNCVSVNLRPLHGGKYKCELNNATVDESKLTFLEEMGAYYLAIENPCSSSPCLNNGTCQVGFTSKGFRCVCEPGYAGANCNVLSKSCSELKRLDPKAKSGISLIDPDGDGALPPYHVTCDMSDKEGVGVTVISHDSEDRTLVDGCEDPGCYSRDIHYTGATFSQLASLTTVSLICEQFIKYECQDSLFHDGQNQTRNWWVSRDSIDMAYWGGAAPDSDKCACGMKGTCAKRSDRCNCDKNDHKWREDSGLLNEKTHLPVKQLRFGDVGVHNGFDEVGYHTLGKFKCYGLA</sequence>
<keyword evidence="5" id="KW-1185">Reference proteome</keyword>
<proteinExistence type="predicted"/>
<evidence type="ECO:0000259" key="2">
    <source>
        <dbReference type="PROSITE" id="PS50026"/>
    </source>
</evidence>
<dbReference type="PROSITE" id="PS51406">
    <property type="entry name" value="FIBRINOGEN_C_2"/>
    <property type="match status" value="2"/>
</dbReference>
<feature type="domain" description="EGF-like" evidence="2">
    <location>
        <begin position="916"/>
        <end position="954"/>
    </location>
</feature>
<dbReference type="Pfam" id="PF00008">
    <property type="entry name" value="EGF"/>
    <property type="match status" value="3"/>
</dbReference>
<feature type="domain" description="Fibrinogen C-terminal" evidence="3">
    <location>
        <begin position="634"/>
        <end position="690"/>
    </location>
</feature>
<dbReference type="NCBIfam" id="NF040941">
    <property type="entry name" value="GGGWT_bact"/>
    <property type="match status" value="3"/>
</dbReference>
<dbReference type="EMBL" id="CALNXJ010000004">
    <property type="protein sequence ID" value="CAH3037491.1"/>
    <property type="molecule type" value="Genomic_DNA"/>
</dbReference>
<dbReference type="Gene3D" id="2.10.25.10">
    <property type="entry name" value="Laminin"/>
    <property type="match status" value="3"/>
</dbReference>
<dbReference type="PANTHER" id="PTHR24033:SF151">
    <property type="entry name" value="NOTCH 2"/>
    <property type="match status" value="1"/>
</dbReference>
<gene>
    <name evidence="4" type="ORF">PMEA_00022119</name>
</gene>
<feature type="disulfide bond" evidence="1">
    <location>
        <begin position="283"/>
        <end position="300"/>
    </location>
</feature>
<organism evidence="4 5">
    <name type="scientific">Pocillopora meandrina</name>
    <dbReference type="NCBI Taxonomy" id="46732"/>
    <lineage>
        <taxon>Eukaryota</taxon>
        <taxon>Metazoa</taxon>
        <taxon>Cnidaria</taxon>
        <taxon>Anthozoa</taxon>
        <taxon>Hexacorallia</taxon>
        <taxon>Scleractinia</taxon>
        <taxon>Astrocoeniina</taxon>
        <taxon>Pocilloporidae</taxon>
        <taxon>Pocillopora</taxon>
    </lineage>
</organism>
<feature type="disulfide bond" evidence="1">
    <location>
        <begin position="608"/>
        <end position="625"/>
    </location>
</feature>
<dbReference type="Gene3D" id="2.60.120.1000">
    <property type="match status" value="4"/>
</dbReference>
<feature type="disulfide bond" evidence="1">
    <location>
        <begin position="302"/>
        <end position="311"/>
    </location>
</feature>
<dbReference type="PANTHER" id="PTHR24033">
    <property type="entry name" value="EGF-LIKE DOMAIN-CONTAINING PROTEIN"/>
    <property type="match status" value="1"/>
</dbReference>
<dbReference type="SMART" id="SM00473">
    <property type="entry name" value="PAN_AP"/>
    <property type="match status" value="2"/>
</dbReference>
<dbReference type="InterPro" id="IPR000742">
    <property type="entry name" value="EGF"/>
</dbReference>
<dbReference type="InterPro" id="IPR002181">
    <property type="entry name" value="Fibrinogen_a/b/g_C_dom"/>
</dbReference>
<keyword evidence="1" id="KW-0245">EGF-like domain</keyword>
<dbReference type="Proteomes" id="UP001159428">
    <property type="component" value="Unassembled WGS sequence"/>
</dbReference>
<dbReference type="InterPro" id="IPR003609">
    <property type="entry name" value="Pan_app"/>
</dbReference>
<dbReference type="SUPFAM" id="SSF56496">
    <property type="entry name" value="Fibrinogen C-terminal domain-like"/>
    <property type="match status" value="3"/>
</dbReference>
<dbReference type="SUPFAM" id="SSF57196">
    <property type="entry name" value="EGF/Laminin"/>
    <property type="match status" value="3"/>
</dbReference>
<name>A0AAU9VUK9_9CNID</name>
<dbReference type="CDD" id="cd00054">
    <property type="entry name" value="EGF_CA"/>
    <property type="match status" value="3"/>
</dbReference>
<dbReference type="PROSITE" id="PS00022">
    <property type="entry name" value="EGF_1"/>
    <property type="match status" value="3"/>
</dbReference>
<comment type="caution">
    <text evidence="4">The sequence shown here is derived from an EMBL/GenBank/DDBJ whole genome shotgun (WGS) entry which is preliminary data.</text>
</comment>
<dbReference type="FunFam" id="2.10.25.10:FF:000610">
    <property type="entry name" value="protein HEG homolog 1 isoform X1"/>
    <property type="match status" value="3"/>
</dbReference>
<dbReference type="InterPro" id="IPR051830">
    <property type="entry name" value="NOTCH_homolog"/>
</dbReference>
<dbReference type="PROSITE" id="PS50026">
    <property type="entry name" value="EGF_3"/>
    <property type="match status" value="3"/>
</dbReference>
<dbReference type="InterPro" id="IPR036056">
    <property type="entry name" value="Fibrinogen-like_C"/>
</dbReference>